<dbReference type="PANTHER" id="PTHR42759">
    <property type="entry name" value="MOXR FAMILY PROTEIN"/>
    <property type="match status" value="1"/>
</dbReference>
<feature type="region of interest" description="Disordered" evidence="1">
    <location>
        <begin position="1"/>
        <end position="22"/>
    </location>
</feature>
<name>A0AAP5M4A2_9CYAN</name>
<feature type="compositionally biased region" description="Polar residues" evidence="1">
    <location>
        <begin position="1"/>
        <end position="15"/>
    </location>
</feature>
<feature type="domain" description="AAA+ ATPase" evidence="2">
    <location>
        <begin position="42"/>
        <end position="229"/>
    </location>
</feature>
<dbReference type="InterPro" id="IPR050764">
    <property type="entry name" value="CbbQ/NirQ/NorQ/GpvN"/>
</dbReference>
<proteinExistence type="predicted"/>
<evidence type="ECO:0000259" key="2">
    <source>
        <dbReference type="SMART" id="SM00382"/>
    </source>
</evidence>
<dbReference type="SUPFAM" id="SSF52540">
    <property type="entry name" value="P-loop containing nucleoside triphosphate hydrolases"/>
    <property type="match status" value="1"/>
</dbReference>
<dbReference type="CDD" id="cd00009">
    <property type="entry name" value="AAA"/>
    <property type="match status" value="1"/>
</dbReference>
<dbReference type="RefSeq" id="WP_208342597.1">
    <property type="nucleotide sequence ID" value="NZ_CAWQFN010000169.1"/>
</dbReference>
<dbReference type="InterPro" id="IPR027417">
    <property type="entry name" value="P-loop_NTPase"/>
</dbReference>
<sequence>MNNLPEWNLEYTGTVNPKPEEGLSPYLPNEELKESVRLAIALERPLLIMGEPGSGKTRLAGAIAYEFTKKNHQLLEERGLQSYPYEAWYIKSTSRARDGLYVYDAVARLRDAQLAAVNQLDTQGLDRLKDPNQKDYIKYGALGKAFQNPLRTIILIDEIDKADIDFPNDLLLELDEKRFFIEETQTWVPDNEKKAQPPIVIITSNNEKDLPNAFLRRCIFHYLDFPNQEELTAIVNAHFPKIPDLTESLVKSFVELREGTDTNSSKQVSTSELIDWIKALLLSFTPQQIREKIKQGKIPFLGVLLKTREEQIRYHRQPHDTK</sequence>
<protein>
    <submittedName>
        <fullName evidence="3">MoxR family ATPase</fullName>
    </submittedName>
</protein>
<dbReference type="Gene3D" id="3.40.50.300">
    <property type="entry name" value="P-loop containing nucleotide triphosphate hydrolases"/>
    <property type="match status" value="1"/>
</dbReference>
<dbReference type="InterPro" id="IPR003593">
    <property type="entry name" value="AAA+_ATPase"/>
</dbReference>
<reference evidence="4" key="1">
    <citation type="journal article" date="2021" name="Science">
        <title>Hunting the eagle killer: A cyanobacterial neurotoxin causes vacuolar myelinopathy.</title>
        <authorList>
            <person name="Breinlinger S."/>
            <person name="Phillips T.J."/>
            <person name="Haram B.N."/>
            <person name="Mares J."/>
            <person name="Martinez Yerena J.A."/>
            <person name="Hrouzek P."/>
            <person name="Sobotka R."/>
            <person name="Henderson W.M."/>
            <person name="Schmieder P."/>
            <person name="Williams S.M."/>
            <person name="Lauderdale J.D."/>
            <person name="Wilde H.D."/>
            <person name="Gerrin W."/>
            <person name="Kust A."/>
            <person name="Washington J.W."/>
            <person name="Wagner C."/>
            <person name="Geier B."/>
            <person name="Liebeke M."/>
            <person name="Enke H."/>
            <person name="Niedermeyer T.H.J."/>
            <person name="Wilde S.B."/>
        </authorList>
    </citation>
    <scope>NUCLEOTIDE SEQUENCE [LARGE SCALE GENOMIC DNA]</scope>
    <source>
        <strain evidence="4">Thurmond2011</strain>
    </source>
</reference>
<dbReference type="PROSITE" id="PS00018">
    <property type="entry name" value="EF_HAND_1"/>
    <property type="match status" value="1"/>
</dbReference>
<gene>
    <name evidence="3" type="ORF">G7B40_008870</name>
</gene>
<comment type="caution">
    <text evidence="3">The sequence shown here is derived from an EMBL/GenBank/DDBJ whole genome shotgun (WGS) entry which is preliminary data.</text>
</comment>
<organism evidence="3 4">
    <name type="scientific">Aetokthonos hydrillicola Thurmond2011</name>
    <dbReference type="NCBI Taxonomy" id="2712845"/>
    <lineage>
        <taxon>Bacteria</taxon>
        <taxon>Bacillati</taxon>
        <taxon>Cyanobacteriota</taxon>
        <taxon>Cyanophyceae</taxon>
        <taxon>Nostocales</taxon>
        <taxon>Hapalosiphonaceae</taxon>
        <taxon>Aetokthonos</taxon>
    </lineage>
</organism>
<dbReference type="AlphaFoldDB" id="A0AAP5M4A2"/>
<accession>A0AAP5M4A2</accession>
<evidence type="ECO:0000313" key="4">
    <source>
        <dbReference type="Proteomes" id="UP000667802"/>
    </source>
</evidence>
<keyword evidence="4" id="KW-1185">Reference proteome</keyword>
<dbReference type="PANTHER" id="PTHR42759:SF1">
    <property type="entry name" value="MAGNESIUM-CHELATASE SUBUNIT CHLD"/>
    <property type="match status" value="1"/>
</dbReference>
<evidence type="ECO:0000313" key="3">
    <source>
        <dbReference type="EMBL" id="MDR9894681.1"/>
    </source>
</evidence>
<evidence type="ECO:0000256" key="1">
    <source>
        <dbReference type="SAM" id="MobiDB-lite"/>
    </source>
</evidence>
<dbReference type="Proteomes" id="UP000667802">
    <property type="component" value="Unassembled WGS sequence"/>
</dbReference>
<dbReference type="SMART" id="SM00382">
    <property type="entry name" value="AAA"/>
    <property type="match status" value="1"/>
</dbReference>
<dbReference type="InterPro" id="IPR018247">
    <property type="entry name" value="EF_Hand_1_Ca_BS"/>
</dbReference>
<dbReference type="EMBL" id="JAALHA020000003">
    <property type="protein sequence ID" value="MDR9894681.1"/>
    <property type="molecule type" value="Genomic_DNA"/>
</dbReference>